<dbReference type="STRING" id="204773.HEAR3264"/>
<feature type="transmembrane region" description="Helical" evidence="1">
    <location>
        <begin position="25"/>
        <end position="46"/>
    </location>
</feature>
<dbReference type="PANTHER" id="PTHR35813:SF1">
    <property type="entry name" value="INNER MEMBRANE PROTEIN YBAN"/>
    <property type="match status" value="1"/>
</dbReference>
<dbReference type="OrthoDB" id="9816293at2"/>
<feature type="transmembrane region" description="Helical" evidence="1">
    <location>
        <begin position="118"/>
        <end position="138"/>
    </location>
</feature>
<name>A4GA34_HERAR</name>
<evidence type="ECO:0000313" key="2">
    <source>
        <dbReference type="EMBL" id="CAL63371.2"/>
    </source>
</evidence>
<gene>
    <name evidence="2" type="ordered locus">HEAR3264</name>
</gene>
<keyword evidence="1" id="KW-0812">Transmembrane</keyword>
<dbReference type="GO" id="GO:0005886">
    <property type="term" value="C:plasma membrane"/>
    <property type="evidence" value="ECO:0007669"/>
    <property type="project" value="TreeGrafter"/>
</dbReference>
<feature type="transmembrane region" description="Helical" evidence="1">
    <location>
        <begin position="52"/>
        <end position="72"/>
    </location>
</feature>
<dbReference type="EMBL" id="CU207211">
    <property type="protein sequence ID" value="CAL63371.2"/>
    <property type="molecule type" value="Genomic_DNA"/>
</dbReference>
<organism evidence="2 3">
    <name type="scientific">Herminiimonas arsenicoxydans</name>
    <dbReference type="NCBI Taxonomy" id="204773"/>
    <lineage>
        <taxon>Bacteria</taxon>
        <taxon>Pseudomonadati</taxon>
        <taxon>Pseudomonadota</taxon>
        <taxon>Betaproteobacteria</taxon>
        <taxon>Burkholderiales</taxon>
        <taxon>Oxalobacteraceae</taxon>
        <taxon>Herminiimonas</taxon>
    </lineage>
</organism>
<accession>A4GA34</accession>
<feature type="transmembrane region" description="Helical" evidence="1">
    <location>
        <begin position="93"/>
        <end position="112"/>
    </location>
</feature>
<dbReference type="HOGENOM" id="CLU_113299_2_1_4"/>
<dbReference type="Pfam" id="PF04304">
    <property type="entry name" value="DUF454"/>
    <property type="match status" value="1"/>
</dbReference>
<keyword evidence="1" id="KW-1133">Transmembrane helix</keyword>
<reference evidence="2 3" key="1">
    <citation type="journal article" date="2007" name="PLoS Genet.">
        <title>A tale of two oxidation states: bacterial colonization of arsenic-rich environments.</title>
        <authorList>
            <person name="Muller D."/>
            <person name="Medigue C."/>
            <person name="Koechler S."/>
            <person name="Barbe V."/>
            <person name="Barakat M."/>
            <person name="Talla E."/>
            <person name="Bonnefoy V."/>
            <person name="Krin E."/>
            <person name="Arsene-Ploetze F."/>
            <person name="Carapito C."/>
            <person name="Chandler M."/>
            <person name="Cournoyer B."/>
            <person name="Cruveiller S."/>
            <person name="Dossat C."/>
            <person name="Duval S."/>
            <person name="Heymann M."/>
            <person name="Leize E."/>
            <person name="Lieutaud A."/>
            <person name="Lievremont D."/>
            <person name="Makita Y."/>
            <person name="Mangenot S."/>
            <person name="Nitschke W."/>
            <person name="Ortet P."/>
            <person name="Perdrial N."/>
            <person name="Schoepp B."/>
            <person name="Siguier N."/>
            <person name="Simeonova D.D."/>
            <person name="Rouy Z."/>
            <person name="Segurens B."/>
            <person name="Turlin E."/>
            <person name="Vallenet D."/>
            <person name="Van Dorsselaer A."/>
            <person name="Weiss S."/>
            <person name="Weissenbach J."/>
            <person name="Lett M.C."/>
            <person name="Danchin A."/>
            <person name="Bertin P.N."/>
        </authorList>
    </citation>
    <scope>NUCLEOTIDE SEQUENCE [LARGE SCALE GENOMIC DNA]</scope>
    <source>
        <strain evidence="3">ULPAs1</strain>
    </source>
</reference>
<keyword evidence="3" id="KW-1185">Reference proteome</keyword>
<evidence type="ECO:0008006" key="4">
    <source>
        <dbReference type="Google" id="ProtNLM"/>
    </source>
</evidence>
<protein>
    <recommendedName>
        <fullName evidence="4">DUF454 domain-containing protein</fullName>
    </recommendedName>
</protein>
<proteinExistence type="predicted"/>
<dbReference type="eggNOG" id="COG2832">
    <property type="taxonomic scope" value="Bacteria"/>
</dbReference>
<dbReference type="AlphaFoldDB" id="A4GA34"/>
<keyword evidence="1" id="KW-0472">Membrane</keyword>
<dbReference type="InterPro" id="IPR007401">
    <property type="entry name" value="DUF454"/>
</dbReference>
<evidence type="ECO:0000313" key="3">
    <source>
        <dbReference type="Proteomes" id="UP000006697"/>
    </source>
</evidence>
<dbReference type="PANTHER" id="PTHR35813">
    <property type="entry name" value="INNER MEMBRANE PROTEIN YBAN"/>
    <property type="match status" value="1"/>
</dbReference>
<dbReference type="KEGG" id="har:HEAR3264"/>
<dbReference type="Proteomes" id="UP000006697">
    <property type="component" value="Chromosome"/>
</dbReference>
<sequence length="151" mass="16706">MRPEHTSTGAIRPIARQPRSRVARLLYGLAGGLALLLGVLGIFLPGLPTTPFVLLAAACFAKASPRVHRWMLQHRLLGPVLRNWERHRSLTRGTKYVAVGTMMLTISFSVWAFSDRPWVQAALLLLGGIGALVVLRIPTRADVKTPRRQLK</sequence>
<evidence type="ECO:0000256" key="1">
    <source>
        <dbReference type="SAM" id="Phobius"/>
    </source>
</evidence>